<dbReference type="SUPFAM" id="SSF56784">
    <property type="entry name" value="HAD-like"/>
    <property type="match status" value="1"/>
</dbReference>
<comment type="subcellular location">
    <subcellularLocation>
        <location evidence="10">Cell membrane</location>
    </subcellularLocation>
    <subcellularLocation>
        <location evidence="1">Membrane</location>
        <topology evidence="1">Multi-pass membrane protein</topology>
    </subcellularLocation>
</comment>
<keyword evidence="3" id="KW-0104">Cadmium</keyword>
<keyword evidence="13" id="KW-1185">Reference proteome</keyword>
<dbReference type="EC" id="7.2.2.21" evidence="8"/>
<dbReference type="SFLD" id="SFLDF00027">
    <property type="entry name" value="p-type_atpase"/>
    <property type="match status" value="1"/>
</dbReference>
<evidence type="ECO:0000256" key="7">
    <source>
        <dbReference type="ARBA" id="ARBA00023136"/>
    </source>
</evidence>
<dbReference type="GO" id="GO:0005886">
    <property type="term" value="C:plasma membrane"/>
    <property type="evidence" value="ECO:0007669"/>
    <property type="project" value="UniProtKB-SubCell"/>
</dbReference>
<accession>A0A3E3K452</accession>
<dbReference type="SFLD" id="SFLDS00003">
    <property type="entry name" value="Haloacid_Dehalogenase"/>
    <property type="match status" value="1"/>
</dbReference>
<dbReference type="GO" id="GO:0046872">
    <property type="term" value="F:metal ion binding"/>
    <property type="evidence" value="ECO:0007669"/>
    <property type="project" value="UniProtKB-KW"/>
</dbReference>
<dbReference type="GO" id="GO:0008551">
    <property type="term" value="F:P-type cadmium transporter activity"/>
    <property type="evidence" value="ECO:0007669"/>
    <property type="project" value="UniProtKB-EC"/>
</dbReference>
<dbReference type="PROSITE" id="PS00154">
    <property type="entry name" value="ATPASE_E1_E2"/>
    <property type="match status" value="1"/>
</dbReference>
<dbReference type="SFLD" id="SFLDG00002">
    <property type="entry name" value="C1.7:_P-type_atpase_like"/>
    <property type="match status" value="1"/>
</dbReference>
<keyword evidence="5" id="KW-1278">Translocase</keyword>
<dbReference type="AlphaFoldDB" id="A0A3E3K452"/>
<dbReference type="Gene3D" id="2.70.150.10">
    <property type="entry name" value="Calcium-transporting ATPase, cytoplasmic transduction domain A"/>
    <property type="match status" value="1"/>
</dbReference>
<dbReference type="NCBIfam" id="TIGR01494">
    <property type="entry name" value="ATPase_P-type"/>
    <property type="match status" value="1"/>
</dbReference>
<evidence type="ECO:0000259" key="11">
    <source>
        <dbReference type="Pfam" id="PF00122"/>
    </source>
</evidence>
<dbReference type="Gene3D" id="3.40.50.1000">
    <property type="entry name" value="HAD superfamily/HAD-like"/>
    <property type="match status" value="1"/>
</dbReference>
<proteinExistence type="inferred from homology"/>
<comment type="catalytic activity">
    <reaction evidence="9">
        <text>Cd(2+)(in) + ATP + H2O = Cd(2+)(out) + ADP + phosphate + H(+)</text>
        <dbReference type="Rhea" id="RHEA:12132"/>
        <dbReference type="ChEBI" id="CHEBI:15377"/>
        <dbReference type="ChEBI" id="CHEBI:15378"/>
        <dbReference type="ChEBI" id="CHEBI:30616"/>
        <dbReference type="ChEBI" id="CHEBI:43474"/>
        <dbReference type="ChEBI" id="CHEBI:48775"/>
        <dbReference type="ChEBI" id="CHEBI:456216"/>
        <dbReference type="EC" id="7.2.2.21"/>
    </reaction>
</comment>
<evidence type="ECO:0000256" key="3">
    <source>
        <dbReference type="ARBA" id="ARBA00022539"/>
    </source>
</evidence>
<evidence type="ECO:0000256" key="1">
    <source>
        <dbReference type="ARBA" id="ARBA00004141"/>
    </source>
</evidence>
<dbReference type="InterPro" id="IPR044492">
    <property type="entry name" value="P_typ_ATPase_HD_dom"/>
</dbReference>
<evidence type="ECO:0000313" key="12">
    <source>
        <dbReference type="EMBL" id="RGE88848.1"/>
    </source>
</evidence>
<keyword evidence="7" id="KW-0472">Membrane</keyword>
<dbReference type="InterPro" id="IPR027256">
    <property type="entry name" value="P-typ_ATPase_IB"/>
</dbReference>
<keyword evidence="10" id="KW-0547">Nucleotide-binding</keyword>
<dbReference type="InterPro" id="IPR008250">
    <property type="entry name" value="ATPase_P-typ_transduc_dom_A_sf"/>
</dbReference>
<dbReference type="OrthoDB" id="9813266at2"/>
<sequence>MNYQIIHDRPGRVRVRFGPNSFNREEGYGIAALLTQKADAIQAETSPINGSVLIYYPKSGRRKILMTLDHICTLPTLPKGKPDDSVKLREASNEFQDQLIAHVGRHFLRKLLFPAPVRTALILFRAARYIKDGLEALLDGHLNVAVLDAASIGTSLIQRSYSTAASIMMLLGVSELLEDYTRKKTRLALSQSLALNIDRVWLVKDGQEKSVPISTIQPGDEICVRSGSVIPLDGEVTNGEAMVNESSMTGEPLAVLRSVDSSVYAGTVVEEGTLCIRVRTLVNDTRLTKIASMIDTSETLKASVQSHAERLADRIVPFSLLSSLVTLAVTRNPVKASSVLMVDYSCALKLSTPICVISAMHEAANHNMMVKGGKFLETFSRTDTIVFDKTGTLTDACPQVAKVIPMEGYERQEILRIAACLEEHFPHSMAKAIVRQAELEHLAHREEHAEVKYVVAHGIASTLYGEQVLIGSAHFVFDDEQIPLSESEQKIIDTETNGYSTIFLAIGNKLAGIICIEDPVRPEAREVIQALKDLGIRHVMMLTGDSEHAAIAACRLLGITVYRSQVLPEDKASIIQELKAKGHTVVMTGDGINDSPALSAADASVAMKDGSDIAREVADIALLSKDLHRLVILRRLSMALMSRIHQNYRFILGFNTSLIAGGILGLLGPASSALLHNLSTMAVSIYSMKPFLPNEPERE</sequence>
<dbReference type="RefSeq" id="WP_062304880.1">
    <property type="nucleotide sequence ID" value="NZ_CAUAFM010000003.1"/>
</dbReference>
<dbReference type="Pfam" id="PF00702">
    <property type="entry name" value="Hydrolase"/>
    <property type="match status" value="1"/>
</dbReference>
<evidence type="ECO:0000256" key="8">
    <source>
        <dbReference type="ARBA" id="ARBA00039103"/>
    </source>
</evidence>
<dbReference type="Proteomes" id="UP000261080">
    <property type="component" value="Unassembled WGS sequence"/>
</dbReference>
<evidence type="ECO:0000256" key="2">
    <source>
        <dbReference type="ARBA" id="ARBA00006024"/>
    </source>
</evidence>
<dbReference type="CDD" id="cd07550">
    <property type="entry name" value="P-type_ATPase_HM"/>
    <property type="match status" value="1"/>
</dbReference>
<comment type="similarity">
    <text evidence="2 10">Belongs to the cation transport ATPase (P-type) (TC 3.A.3) family. Type IB subfamily.</text>
</comment>
<keyword evidence="4" id="KW-0812">Transmembrane</keyword>
<dbReference type="Gene3D" id="3.40.1110.10">
    <property type="entry name" value="Calcium-transporting ATPase, cytoplasmic domain N"/>
    <property type="match status" value="1"/>
</dbReference>
<evidence type="ECO:0000256" key="4">
    <source>
        <dbReference type="ARBA" id="ARBA00022692"/>
    </source>
</evidence>
<dbReference type="InterPro" id="IPR051014">
    <property type="entry name" value="Cation_Transport_ATPase_IB"/>
</dbReference>
<gene>
    <name evidence="12" type="ORF">DW016_04915</name>
</gene>
<keyword evidence="10" id="KW-0067">ATP-binding</keyword>
<keyword evidence="10" id="KW-0479">Metal-binding</keyword>
<keyword evidence="6" id="KW-1133">Transmembrane helix</keyword>
<dbReference type="GO" id="GO:0005524">
    <property type="term" value="F:ATP binding"/>
    <property type="evidence" value="ECO:0007669"/>
    <property type="project" value="UniProtKB-UniRule"/>
</dbReference>
<dbReference type="InterPro" id="IPR023214">
    <property type="entry name" value="HAD_sf"/>
</dbReference>
<feature type="domain" description="P-type ATPase A" evidence="11">
    <location>
        <begin position="196"/>
        <end position="294"/>
    </location>
</feature>
<dbReference type="InterPro" id="IPR059000">
    <property type="entry name" value="ATPase_P-type_domA"/>
</dbReference>
<dbReference type="InterPro" id="IPR018303">
    <property type="entry name" value="ATPase_P-typ_P_site"/>
</dbReference>
<dbReference type="GO" id="GO:0016887">
    <property type="term" value="F:ATP hydrolysis activity"/>
    <property type="evidence" value="ECO:0007669"/>
    <property type="project" value="InterPro"/>
</dbReference>
<reference evidence="12 13" key="1">
    <citation type="submission" date="2018-08" db="EMBL/GenBank/DDBJ databases">
        <title>A genome reference for cultivated species of the human gut microbiota.</title>
        <authorList>
            <person name="Zou Y."/>
            <person name="Xue W."/>
            <person name="Luo G."/>
        </authorList>
    </citation>
    <scope>NUCLEOTIDE SEQUENCE [LARGE SCALE GENOMIC DNA]</scope>
    <source>
        <strain evidence="12 13">AF37-2AT</strain>
    </source>
</reference>
<dbReference type="PANTHER" id="PTHR48085:SF5">
    <property type="entry name" value="CADMIUM_ZINC-TRANSPORTING ATPASE HMA4-RELATED"/>
    <property type="match status" value="1"/>
</dbReference>
<dbReference type="Pfam" id="PF00122">
    <property type="entry name" value="E1-E2_ATPase"/>
    <property type="match status" value="1"/>
</dbReference>
<dbReference type="EMBL" id="QVLX01000002">
    <property type="protein sequence ID" value="RGE88848.1"/>
    <property type="molecule type" value="Genomic_DNA"/>
</dbReference>
<dbReference type="InterPro" id="IPR023299">
    <property type="entry name" value="ATPase_P-typ_cyto_dom_N"/>
</dbReference>
<dbReference type="PRINTS" id="PR00119">
    <property type="entry name" value="CATATPASE"/>
</dbReference>
<keyword evidence="10" id="KW-1003">Cell membrane</keyword>
<dbReference type="InterPro" id="IPR036412">
    <property type="entry name" value="HAD-like_sf"/>
</dbReference>
<dbReference type="PANTHER" id="PTHR48085">
    <property type="entry name" value="CADMIUM/ZINC-TRANSPORTING ATPASE HMA2-RELATED"/>
    <property type="match status" value="1"/>
</dbReference>
<dbReference type="NCBIfam" id="TIGR01525">
    <property type="entry name" value="ATPase-IB_hvy"/>
    <property type="match status" value="1"/>
</dbReference>
<dbReference type="SUPFAM" id="SSF81653">
    <property type="entry name" value="Calcium ATPase, transduction domain A"/>
    <property type="match status" value="1"/>
</dbReference>
<evidence type="ECO:0000256" key="6">
    <source>
        <dbReference type="ARBA" id="ARBA00022989"/>
    </source>
</evidence>
<evidence type="ECO:0000256" key="10">
    <source>
        <dbReference type="RuleBase" id="RU362081"/>
    </source>
</evidence>
<evidence type="ECO:0000313" key="13">
    <source>
        <dbReference type="Proteomes" id="UP000261080"/>
    </source>
</evidence>
<dbReference type="PRINTS" id="PR00120">
    <property type="entry name" value="HATPASE"/>
</dbReference>
<name>A0A3E3K452_9FIRM</name>
<evidence type="ECO:0000256" key="9">
    <source>
        <dbReference type="ARBA" id="ARBA00049338"/>
    </source>
</evidence>
<evidence type="ECO:0000256" key="5">
    <source>
        <dbReference type="ARBA" id="ARBA00022967"/>
    </source>
</evidence>
<protein>
    <recommendedName>
        <fullName evidence="8">Cd(2+)-exporting ATPase</fullName>
        <ecNumber evidence="8">7.2.2.21</ecNumber>
    </recommendedName>
</protein>
<comment type="caution">
    <text evidence="12">The sequence shown here is derived from an EMBL/GenBank/DDBJ whole genome shotgun (WGS) entry which is preliminary data.</text>
</comment>
<organism evidence="12 13">
    <name type="scientific">Sellimonas intestinalis</name>
    <dbReference type="NCBI Taxonomy" id="1653434"/>
    <lineage>
        <taxon>Bacteria</taxon>
        <taxon>Bacillati</taxon>
        <taxon>Bacillota</taxon>
        <taxon>Clostridia</taxon>
        <taxon>Lachnospirales</taxon>
        <taxon>Lachnospiraceae</taxon>
        <taxon>Sellimonas</taxon>
    </lineage>
</organism>
<dbReference type="InterPro" id="IPR001757">
    <property type="entry name" value="P_typ_ATPase"/>
</dbReference>